<proteinExistence type="predicted"/>
<name>A0A6N9PYZ8_9BACL</name>
<evidence type="ECO:0000313" key="2">
    <source>
        <dbReference type="EMBL" id="NBI28096.1"/>
    </source>
</evidence>
<dbReference type="AlphaFoldDB" id="A0A6N9PYZ8"/>
<feature type="region of interest" description="Disordered" evidence="1">
    <location>
        <begin position="1"/>
        <end position="28"/>
    </location>
</feature>
<dbReference type="EMBL" id="SIJB01000009">
    <property type="protein sequence ID" value="NBI28096.1"/>
    <property type="molecule type" value="Genomic_DNA"/>
</dbReference>
<protein>
    <submittedName>
        <fullName evidence="2">Uncharacterized protein</fullName>
    </submittedName>
</protein>
<gene>
    <name evidence="2" type="ORF">ERL59_03870</name>
</gene>
<comment type="caution">
    <text evidence="2">The sequence shown here is derived from an EMBL/GenBank/DDBJ whole genome shotgun (WGS) entry which is preliminary data.</text>
</comment>
<organism evidence="2 3">
    <name type="scientific">Chengkuizengella marina</name>
    <dbReference type="NCBI Taxonomy" id="2507566"/>
    <lineage>
        <taxon>Bacteria</taxon>
        <taxon>Bacillati</taxon>
        <taxon>Bacillota</taxon>
        <taxon>Bacilli</taxon>
        <taxon>Bacillales</taxon>
        <taxon>Paenibacillaceae</taxon>
        <taxon>Chengkuizengella</taxon>
    </lineage>
</organism>
<dbReference type="RefSeq" id="WP_160644726.1">
    <property type="nucleotide sequence ID" value="NZ_SIJB01000009.1"/>
</dbReference>
<feature type="compositionally biased region" description="Basic and acidic residues" evidence="1">
    <location>
        <begin position="11"/>
        <end position="28"/>
    </location>
</feature>
<sequence>MSTVISTLIDPQRKSLSDKTTEPNHENHSIMNGFLHIQNKKADVSYFQSMNISFCVLPSSIYVKMRTIHFFVYPKTTKALPLFCPCGSDDRASVNQ</sequence>
<keyword evidence="3" id="KW-1185">Reference proteome</keyword>
<dbReference type="Proteomes" id="UP000448943">
    <property type="component" value="Unassembled WGS sequence"/>
</dbReference>
<evidence type="ECO:0000256" key="1">
    <source>
        <dbReference type="SAM" id="MobiDB-lite"/>
    </source>
</evidence>
<evidence type="ECO:0000313" key="3">
    <source>
        <dbReference type="Proteomes" id="UP000448943"/>
    </source>
</evidence>
<accession>A0A6N9PYZ8</accession>
<reference evidence="2 3" key="1">
    <citation type="submission" date="2019-01" db="EMBL/GenBank/DDBJ databases">
        <title>Chengkuizengella sp. nov., isolated from deep-sea sediment of East Pacific Ocean.</title>
        <authorList>
            <person name="Yang J."/>
            <person name="Lai Q."/>
            <person name="Shao Z."/>
        </authorList>
    </citation>
    <scope>NUCLEOTIDE SEQUENCE [LARGE SCALE GENOMIC DNA]</scope>
    <source>
        <strain evidence="2 3">YPA3-1-1</strain>
    </source>
</reference>